<keyword evidence="1" id="KW-0812">Transmembrane</keyword>
<dbReference type="InterPro" id="IPR002156">
    <property type="entry name" value="RNaseH_domain"/>
</dbReference>
<evidence type="ECO:0000313" key="4">
    <source>
        <dbReference type="Proteomes" id="UP000886595"/>
    </source>
</evidence>
<organism evidence="3 4">
    <name type="scientific">Brassica carinata</name>
    <name type="common">Ethiopian mustard</name>
    <name type="synonym">Abyssinian cabbage</name>
    <dbReference type="NCBI Taxonomy" id="52824"/>
    <lineage>
        <taxon>Eukaryota</taxon>
        <taxon>Viridiplantae</taxon>
        <taxon>Streptophyta</taxon>
        <taxon>Embryophyta</taxon>
        <taxon>Tracheophyta</taxon>
        <taxon>Spermatophyta</taxon>
        <taxon>Magnoliopsida</taxon>
        <taxon>eudicotyledons</taxon>
        <taxon>Gunneridae</taxon>
        <taxon>Pentapetalae</taxon>
        <taxon>rosids</taxon>
        <taxon>malvids</taxon>
        <taxon>Brassicales</taxon>
        <taxon>Brassicaceae</taxon>
        <taxon>Brassiceae</taxon>
        <taxon>Brassica</taxon>
    </lineage>
</organism>
<evidence type="ECO:0000256" key="1">
    <source>
        <dbReference type="SAM" id="Phobius"/>
    </source>
</evidence>
<accession>A0A8X7R2N7</accession>
<dbReference type="Pfam" id="PF13456">
    <property type="entry name" value="RVT_3"/>
    <property type="match status" value="1"/>
</dbReference>
<proteinExistence type="predicted"/>
<dbReference type="GO" id="GO:0004523">
    <property type="term" value="F:RNA-DNA hybrid ribonuclease activity"/>
    <property type="evidence" value="ECO:0007669"/>
    <property type="project" value="InterPro"/>
</dbReference>
<gene>
    <name evidence="3" type="ORF">Bca52824_052609</name>
</gene>
<keyword evidence="1" id="KW-1133">Transmembrane helix</keyword>
<name>A0A8X7R2N7_BRACI</name>
<keyword evidence="1" id="KW-0472">Membrane</keyword>
<sequence>MKTGFIIFPTLTWSIYFGGVLIIDPYYKAETWRIAQVVEEVADAVQDQETTLQREERQVPDCKWRCQVDASWKDKNEGASWGFILFEEQQVKLVGVRKGNSLGPELDEIDFLSSEFSSCSIRFIRRTENVRADCLAKAGRSRAPDFCYLDTKIPPWLAHEACLFEPLDT</sequence>
<feature type="domain" description="RNase H type-1" evidence="2">
    <location>
        <begin position="101"/>
        <end position="138"/>
    </location>
</feature>
<comment type="caution">
    <text evidence="3">The sequence shown here is derived from an EMBL/GenBank/DDBJ whole genome shotgun (WGS) entry which is preliminary data.</text>
</comment>
<evidence type="ECO:0000259" key="2">
    <source>
        <dbReference type="Pfam" id="PF13456"/>
    </source>
</evidence>
<protein>
    <recommendedName>
        <fullName evidence="2">RNase H type-1 domain-containing protein</fullName>
    </recommendedName>
</protein>
<dbReference type="EMBL" id="JAAMPC010000011">
    <property type="protein sequence ID" value="KAG2281389.1"/>
    <property type="molecule type" value="Genomic_DNA"/>
</dbReference>
<dbReference type="GO" id="GO:0003676">
    <property type="term" value="F:nucleic acid binding"/>
    <property type="evidence" value="ECO:0007669"/>
    <property type="project" value="InterPro"/>
</dbReference>
<feature type="transmembrane region" description="Helical" evidence="1">
    <location>
        <begin position="6"/>
        <end position="27"/>
    </location>
</feature>
<keyword evidence="4" id="KW-1185">Reference proteome</keyword>
<dbReference type="AlphaFoldDB" id="A0A8X7R2N7"/>
<reference evidence="3 4" key="1">
    <citation type="submission" date="2020-02" db="EMBL/GenBank/DDBJ databases">
        <authorList>
            <person name="Ma Q."/>
            <person name="Huang Y."/>
            <person name="Song X."/>
            <person name="Pei D."/>
        </authorList>
    </citation>
    <scope>NUCLEOTIDE SEQUENCE [LARGE SCALE GENOMIC DNA]</scope>
    <source>
        <strain evidence="3">Sxm20200214</strain>
        <tissue evidence="3">Leaf</tissue>
    </source>
</reference>
<dbReference type="OrthoDB" id="1193612at2759"/>
<evidence type="ECO:0000313" key="3">
    <source>
        <dbReference type="EMBL" id="KAG2281389.1"/>
    </source>
</evidence>
<dbReference type="Proteomes" id="UP000886595">
    <property type="component" value="Unassembled WGS sequence"/>
</dbReference>